<dbReference type="EMBL" id="NUXH01000131">
    <property type="protein sequence ID" value="PFL56261.1"/>
    <property type="molecule type" value="Genomic_DNA"/>
</dbReference>
<evidence type="ECO:0000313" key="2">
    <source>
        <dbReference type="Proteomes" id="UP000222851"/>
    </source>
</evidence>
<protein>
    <submittedName>
        <fullName evidence="1">Uncharacterized protein</fullName>
    </submittedName>
</protein>
<reference evidence="1 2" key="1">
    <citation type="submission" date="2017-09" db="EMBL/GenBank/DDBJ databases">
        <title>Large-scale bioinformatics analysis of Bacillus genomes uncovers conserved roles of natural products in bacterial physiology.</title>
        <authorList>
            <consortium name="Agbiome Team Llc"/>
            <person name="Bleich R.M."/>
            <person name="Grubbs K.J."/>
            <person name="Santa Maria K.C."/>
            <person name="Allen S.E."/>
            <person name="Farag S."/>
            <person name="Shank E.A."/>
            <person name="Bowers A."/>
        </authorList>
    </citation>
    <scope>NUCLEOTIDE SEQUENCE [LARGE SCALE GENOMIC DNA]</scope>
    <source>
        <strain evidence="1 2">AFS081271</strain>
    </source>
</reference>
<organism evidence="1 2">
    <name type="scientific">Bacillus anthracis</name>
    <name type="common">anthrax bacterium</name>
    <dbReference type="NCBI Taxonomy" id="1392"/>
    <lineage>
        <taxon>Bacteria</taxon>
        <taxon>Bacillati</taxon>
        <taxon>Bacillota</taxon>
        <taxon>Bacilli</taxon>
        <taxon>Bacillales</taxon>
        <taxon>Bacillaceae</taxon>
        <taxon>Bacillus</taxon>
        <taxon>Bacillus cereus group</taxon>
    </lineage>
</organism>
<name>A0A2B0WWS7_BACAN</name>
<comment type="caution">
    <text evidence="1">The sequence shown here is derived from an EMBL/GenBank/DDBJ whole genome shotgun (WGS) entry which is preliminary data.</text>
</comment>
<dbReference type="RefSeq" id="WP_098556978.1">
    <property type="nucleotide sequence ID" value="NZ_NUXH01000131.1"/>
</dbReference>
<proteinExistence type="predicted"/>
<dbReference type="AlphaFoldDB" id="A0A2B0WWS7"/>
<gene>
    <name evidence="1" type="ORF">COJ30_25380</name>
</gene>
<accession>A0A2B0WWS7</accession>
<sequence>MKLFLTDHLLVRLGNKVKLEDNGTFFVDVNTYNGLKNELKNYPLYTELYQEDGKLKNKYFLVLNNEVITEDQIEKKQFDRDMELTVLLQFAGG</sequence>
<evidence type="ECO:0000313" key="1">
    <source>
        <dbReference type="EMBL" id="PFL56261.1"/>
    </source>
</evidence>
<dbReference type="Proteomes" id="UP000222851">
    <property type="component" value="Unassembled WGS sequence"/>
</dbReference>